<feature type="domain" description="BioF2-like acetyltransferase" evidence="1">
    <location>
        <begin position="165"/>
        <end position="298"/>
    </location>
</feature>
<sequence length="366" mass="43171">MYEVISHDQKIRWEEKLNQLSKTDIFYHPSYSNLYQRFGDGAPHLFFYDDGRGNQAGYVFLKRKISGLPFVQNEKLNVDLFDIITPSYGYGGPLGNVEDEQSLRKFRKEFEEYCQKEHIICEFIRFHPLLENYKLMNPYMDVAYDRETVFIDLTKDEKEIFSQYHNNHKRNVNKAYKNELKFKTFQSEEAIKMVDDFYKLYKETMDKLQASAYSYFSIEYLISLLSDLANMSVIGSVFYEGRMIGAALCLYDGDSLHYHLGCSQKQFLNMGGNIYLLHQMALWGKQVGLNKFHLGGGHIGRDSLFQYKYRFNPNGLLHFYTGKKVHNVQTYNWLIEKWEKYYGESADQQFFPAYRSKPQKATSVLV</sequence>
<dbReference type="Pfam" id="PF13480">
    <property type="entry name" value="Acetyltransf_6"/>
    <property type="match status" value="1"/>
</dbReference>
<dbReference type="Proteomes" id="UP000234950">
    <property type="component" value="Unassembled WGS sequence"/>
</dbReference>
<evidence type="ECO:0000313" key="2">
    <source>
        <dbReference type="EMBL" id="PLS01098.1"/>
    </source>
</evidence>
<evidence type="ECO:0000313" key="3">
    <source>
        <dbReference type="Proteomes" id="UP000234950"/>
    </source>
</evidence>
<name>A0A2N5H6G9_9BACI</name>
<organism evidence="2 3">
    <name type="scientific">Neobacillus cucumis</name>
    <dbReference type="NCBI Taxonomy" id="1740721"/>
    <lineage>
        <taxon>Bacteria</taxon>
        <taxon>Bacillati</taxon>
        <taxon>Bacillota</taxon>
        <taxon>Bacilli</taxon>
        <taxon>Bacillales</taxon>
        <taxon>Bacillaceae</taxon>
        <taxon>Neobacillus</taxon>
    </lineage>
</organism>
<accession>A0A2N5H6G9</accession>
<dbReference type="OrthoDB" id="9785911at2"/>
<proteinExistence type="predicted"/>
<dbReference type="PANTHER" id="PTHR36174:SF1">
    <property type="entry name" value="LIPID II:GLYCINE GLYCYLTRANSFERASE"/>
    <property type="match status" value="1"/>
</dbReference>
<dbReference type="PANTHER" id="PTHR36174">
    <property type="entry name" value="LIPID II:GLYCINE GLYCYLTRANSFERASE"/>
    <property type="match status" value="1"/>
</dbReference>
<gene>
    <name evidence="2" type="ORF">CVD27_27340</name>
</gene>
<dbReference type="InterPro" id="IPR038740">
    <property type="entry name" value="BioF2-like_GNAT_dom"/>
</dbReference>
<evidence type="ECO:0000259" key="1">
    <source>
        <dbReference type="Pfam" id="PF13480"/>
    </source>
</evidence>
<dbReference type="EMBL" id="PGVE01000107">
    <property type="protein sequence ID" value="PLS01098.1"/>
    <property type="molecule type" value="Genomic_DNA"/>
</dbReference>
<dbReference type="InterPro" id="IPR050644">
    <property type="entry name" value="PG_Glycine_Bridge_Synth"/>
</dbReference>
<keyword evidence="3" id="KW-1185">Reference proteome</keyword>
<dbReference type="InterPro" id="IPR016181">
    <property type="entry name" value="Acyl_CoA_acyltransferase"/>
</dbReference>
<dbReference type="RefSeq" id="WP_101652371.1">
    <property type="nucleotide sequence ID" value="NZ_PGVE01000107.1"/>
</dbReference>
<dbReference type="AlphaFoldDB" id="A0A2N5H6G9"/>
<comment type="caution">
    <text evidence="2">The sequence shown here is derived from an EMBL/GenBank/DDBJ whole genome shotgun (WGS) entry which is preliminary data.</text>
</comment>
<dbReference type="Gene3D" id="3.40.630.30">
    <property type="match status" value="1"/>
</dbReference>
<protein>
    <recommendedName>
        <fullName evidence="1">BioF2-like acetyltransferase domain-containing protein</fullName>
    </recommendedName>
</protein>
<reference evidence="2 3" key="1">
    <citation type="submission" date="2017-11" db="EMBL/GenBank/DDBJ databases">
        <title>Comparitive Functional Genomics of Dry Heat Resistant strains isolated from the Viking Spacecraft.</title>
        <authorList>
            <person name="Seuylemezian A."/>
            <person name="Cooper K."/>
            <person name="Vaishampayan P."/>
        </authorList>
    </citation>
    <scope>NUCLEOTIDE SEQUENCE [LARGE SCALE GENOMIC DNA]</scope>
    <source>
        <strain evidence="2 3">V32-6</strain>
    </source>
</reference>
<dbReference type="SUPFAM" id="SSF55729">
    <property type="entry name" value="Acyl-CoA N-acyltransferases (Nat)"/>
    <property type="match status" value="1"/>
</dbReference>